<evidence type="ECO:0000313" key="1">
    <source>
        <dbReference type="EMBL" id="KAG5631264.1"/>
    </source>
</evidence>
<gene>
    <name evidence="1" type="ORF">H5410_002981</name>
</gene>
<keyword evidence="2" id="KW-1185">Reference proteome</keyword>
<sequence length="105" mass="12260">MVRGEMQKLNKDEFMGVSDIVQMLRRELINKQINMRVIPIPQNMIDMEKILRAELANWSQREDDICDANTAYFFASMKGRKSQNQINTLTEENGTIIRELANIIK</sequence>
<organism evidence="1 2">
    <name type="scientific">Solanum commersonii</name>
    <name type="common">Commerson's wild potato</name>
    <name type="synonym">Commerson's nightshade</name>
    <dbReference type="NCBI Taxonomy" id="4109"/>
    <lineage>
        <taxon>Eukaryota</taxon>
        <taxon>Viridiplantae</taxon>
        <taxon>Streptophyta</taxon>
        <taxon>Embryophyta</taxon>
        <taxon>Tracheophyta</taxon>
        <taxon>Spermatophyta</taxon>
        <taxon>Magnoliopsida</taxon>
        <taxon>eudicotyledons</taxon>
        <taxon>Gunneridae</taxon>
        <taxon>Pentapetalae</taxon>
        <taxon>asterids</taxon>
        <taxon>lamiids</taxon>
        <taxon>Solanales</taxon>
        <taxon>Solanaceae</taxon>
        <taxon>Solanoideae</taxon>
        <taxon>Solaneae</taxon>
        <taxon>Solanum</taxon>
    </lineage>
</organism>
<reference evidence="1 2" key="1">
    <citation type="submission" date="2020-09" db="EMBL/GenBank/DDBJ databases">
        <title>De no assembly of potato wild relative species, Solanum commersonii.</title>
        <authorList>
            <person name="Cho K."/>
        </authorList>
    </citation>
    <scope>NUCLEOTIDE SEQUENCE [LARGE SCALE GENOMIC DNA]</scope>
    <source>
        <strain evidence="1">LZ3.2</strain>
        <tissue evidence="1">Leaf</tissue>
    </source>
</reference>
<protein>
    <submittedName>
        <fullName evidence="1">Uncharacterized protein</fullName>
    </submittedName>
</protein>
<comment type="caution">
    <text evidence="1">The sequence shown here is derived from an EMBL/GenBank/DDBJ whole genome shotgun (WGS) entry which is preliminary data.</text>
</comment>
<name>A0A9J6B3R0_SOLCO</name>
<evidence type="ECO:0000313" key="2">
    <source>
        <dbReference type="Proteomes" id="UP000824120"/>
    </source>
</evidence>
<accession>A0A9J6B3R0</accession>
<dbReference type="Proteomes" id="UP000824120">
    <property type="component" value="Chromosome 1"/>
</dbReference>
<dbReference type="AlphaFoldDB" id="A0A9J6B3R0"/>
<dbReference type="EMBL" id="JACXVP010000001">
    <property type="protein sequence ID" value="KAG5631264.1"/>
    <property type="molecule type" value="Genomic_DNA"/>
</dbReference>
<proteinExistence type="predicted"/>